<keyword evidence="7" id="KW-1185">Reference proteome</keyword>
<protein>
    <submittedName>
        <fullName evidence="8">DNA helicase</fullName>
    </submittedName>
</protein>
<dbReference type="InterPro" id="IPR027417">
    <property type="entry name" value="P-loop_NTPase"/>
</dbReference>
<evidence type="ECO:0000256" key="1">
    <source>
        <dbReference type="ARBA" id="ARBA00022741"/>
    </source>
</evidence>
<dbReference type="AlphaFoldDB" id="A0A0R3U0W8"/>
<dbReference type="Gene3D" id="3.40.50.300">
    <property type="entry name" value="P-loop containing nucleotide triphosphate hydrolases"/>
    <property type="match status" value="1"/>
</dbReference>
<keyword evidence="1" id="KW-0547">Nucleotide-binding</keyword>
<evidence type="ECO:0000256" key="4">
    <source>
        <dbReference type="ARBA" id="ARBA00022840"/>
    </source>
</evidence>
<keyword evidence="4" id="KW-0067">ATP-binding</keyword>
<dbReference type="WBParaSite" id="HNAJ_0001376701-mRNA-1">
    <property type="protein sequence ID" value="HNAJ_0001376701-mRNA-1"/>
    <property type="gene ID" value="HNAJ_0001376701"/>
</dbReference>
<dbReference type="GO" id="GO:0005524">
    <property type="term" value="F:ATP binding"/>
    <property type="evidence" value="ECO:0007669"/>
    <property type="project" value="UniProtKB-KW"/>
</dbReference>
<dbReference type="GO" id="GO:0070478">
    <property type="term" value="P:nuclear-transcribed mRNA catabolic process, 3'-5' exonucleolytic nonsense-mediated decay"/>
    <property type="evidence" value="ECO:0007669"/>
    <property type="project" value="TreeGrafter"/>
</dbReference>
<sequence length="332" mass="37088">MAGRAGRRGLDTTGTVIIMANNLDVSGMPTDLQLQQMILGQATKLSSRFKITYSMILYLHRGELQSPQELIRQSFMHAGDLRLELKRKHQVDLLKELIKSSALGDYTYESAPRLSKTGPVANISGDQGAIKCHPVTTRCPALPQDDPESYRNLCIHEMVPFYMTCDYFRNLSLTCAKMAGEQPASMLDKIFCPGRVVELQLSTESLRAATQSMTSASFLPNCGNRLIPNWTTFGVVVEFKRMSGWSLLTVVTWQLPPSLHGDCSEQIGLTPEEEEIICDGEDIPSSFTPFPSFVMDKYIPKCGTVKSRSSPERYPPELIHWEEELQVVDNSS</sequence>
<evidence type="ECO:0000256" key="5">
    <source>
        <dbReference type="ARBA" id="ARBA00047984"/>
    </source>
</evidence>
<dbReference type="InterPro" id="IPR050699">
    <property type="entry name" value="RNA-DNA_Helicase"/>
</dbReference>
<reference evidence="8" key="1">
    <citation type="submission" date="2017-02" db="UniProtKB">
        <authorList>
            <consortium name="WormBaseParasite"/>
        </authorList>
    </citation>
    <scope>IDENTIFICATION</scope>
</reference>
<dbReference type="Proteomes" id="UP000278807">
    <property type="component" value="Unassembled WGS sequence"/>
</dbReference>
<dbReference type="GO" id="GO:0003724">
    <property type="term" value="F:RNA helicase activity"/>
    <property type="evidence" value="ECO:0007669"/>
    <property type="project" value="UniProtKB-EC"/>
</dbReference>
<proteinExistence type="predicted"/>
<organism evidence="8">
    <name type="scientific">Rodentolepis nana</name>
    <name type="common">Dwarf tapeworm</name>
    <name type="synonym">Hymenolepis nana</name>
    <dbReference type="NCBI Taxonomy" id="102285"/>
    <lineage>
        <taxon>Eukaryota</taxon>
        <taxon>Metazoa</taxon>
        <taxon>Spiralia</taxon>
        <taxon>Lophotrochozoa</taxon>
        <taxon>Platyhelminthes</taxon>
        <taxon>Cestoda</taxon>
        <taxon>Eucestoda</taxon>
        <taxon>Cyclophyllidea</taxon>
        <taxon>Hymenolepididae</taxon>
        <taxon>Rodentolepis</taxon>
    </lineage>
</organism>
<evidence type="ECO:0000256" key="2">
    <source>
        <dbReference type="ARBA" id="ARBA00022801"/>
    </source>
</evidence>
<gene>
    <name evidence="6" type="ORF">HNAJ_LOCUS13741</name>
</gene>
<evidence type="ECO:0000256" key="3">
    <source>
        <dbReference type="ARBA" id="ARBA00022806"/>
    </source>
</evidence>
<evidence type="ECO:0000313" key="6">
    <source>
        <dbReference type="EMBL" id="VDO16931.1"/>
    </source>
</evidence>
<keyword evidence="3" id="KW-0347">Helicase</keyword>
<comment type="catalytic activity">
    <reaction evidence="5">
        <text>ATP + H2O = ADP + phosphate + H(+)</text>
        <dbReference type="Rhea" id="RHEA:13065"/>
        <dbReference type="ChEBI" id="CHEBI:15377"/>
        <dbReference type="ChEBI" id="CHEBI:15378"/>
        <dbReference type="ChEBI" id="CHEBI:30616"/>
        <dbReference type="ChEBI" id="CHEBI:43474"/>
        <dbReference type="ChEBI" id="CHEBI:456216"/>
        <dbReference type="EC" id="3.6.4.13"/>
    </reaction>
</comment>
<accession>A0A0R3U0W8</accession>
<dbReference type="GO" id="GO:0016787">
    <property type="term" value="F:hydrolase activity"/>
    <property type="evidence" value="ECO:0007669"/>
    <property type="project" value="UniProtKB-KW"/>
</dbReference>
<evidence type="ECO:0000313" key="7">
    <source>
        <dbReference type="Proteomes" id="UP000278807"/>
    </source>
</evidence>
<dbReference type="PANTHER" id="PTHR12131">
    <property type="entry name" value="ATP-DEPENDENT RNA AND DNA HELICASE"/>
    <property type="match status" value="1"/>
</dbReference>
<dbReference type="OrthoDB" id="64767at2759"/>
<keyword evidence="2" id="KW-0378">Hydrolase</keyword>
<dbReference type="GO" id="GO:0055087">
    <property type="term" value="C:Ski complex"/>
    <property type="evidence" value="ECO:0007669"/>
    <property type="project" value="TreeGrafter"/>
</dbReference>
<name>A0A0R3U0W8_RODNA</name>
<reference evidence="6 7" key="2">
    <citation type="submission" date="2018-11" db="EMBL/GenBank/DDBJ databases">
        <authorList>
            <consortium name="Pathogen Informatics"/>
        </authorList>
    </citation>
    <scope>NUCLEOTIDE SEQUENCE [LARGE SCALE GENOMIC DNA]</scope>
</reference>
<dbReference type="PANTHER" id="PTHR12131:SF1">
    <property type="entry name" value="ATP-DEPENDENT RNA HELICASE SUPV3L1, MITOCHONDRIAL-RELATED"/>
    <property type="match status" value="1"/>
</dbReference>
<dbReference type="EMBL" id="UZAE01016019">
    <property type="protein sequence ID" value="VDO16931.1"/>
    <property type="molecule type" value="Genomic_DNA"/>
</dbReference>
<dbReference type="STRING" id="102285.A0A0R3U0W8"/>
<evidence type="ECO:0000313" key="8">
    <source>
        <dbReference type="WBParaSite" id="HNAJ_0001376701-mRNA-1"/>
    </source>
</evidence>